<dbReference type="InterPro" id="IPR001173">
    <property type="entry name" value="Glyco_trans_2-like"/>
</dbReference>
<comment type="function">
    <text evidence="1">Dolichyl-phosphate beta-glucosyltransferase involved in the glycosylation of glycoproteins through the synthesis of dolichyl beta-D-glucosyl phosphate which serves as a sugar donor for transfer of three glucose residues to the Man-9-GlcNAc-2-PP-dolichol precursor to N-glycans.</text>
</comment>
<dbReference type="Proteomes" id="UP001642409">
    <property type="component" value="Unassembled WGS sequence"/>
</dbReference>
<accession>A0ABP1GUZ0</accession>
<dbReference type="Pfam" id="PF00535">
    <property type="entry name" value="Glycos_transf_2"/>
    <property type="match status" value="1"/>
</dbReference>
<protein>
    <submittedName>
        <fullName evidence="3">Glycosyl_transferase family 2 protein</fullName>
    </submittedName>
</protein>
<gene>
    <name evidence="3" type="ORF">HINF_LOCUS5842</name>
</gene>
<feature type="domain" description="Glycosyltransferase 2-like" evidence="2">
    <location>
        <begin position="2"/>
        <end position="94"/>
    </location>
</feature>
<reference evidence="3 4" key="1">
    <citation type="submission" date="2024-07" db="EMBL/GenBank/DDBJ databases">
        <authorList>
            <person name="Akdeniz Z."/>
        </authorList>
    </citation>
    <scope>NUCLEOTIDE SEQUENCE [LARGE SCALE GENOMIC DNA]</scope>
</reference>
<evidence type="ECO:0000256" key="1">
    <source>
        <dbReference type="ARBA" id="ARBA00003301"/>
    </source>
</evidence>
<dbReference type="InterPro" id="IPR029044">
    <property type="entry name" value="Nucleotide-diphossugar_trans"/>
</dbReference>
<evidence type="ECO:0000259" key="2">
    <source>
        <dbReference type="Pfam" id="PF00535"/>
    </source>
</evidence>
<evidence type="ECO:0000313" key="4">
    <source>
        <dbReference type="Proteomes" id="UP001642409"/>
    </source>
</evidence>
<dbReference type="Gene3D" id="3.90.550.10">
    <property type="entry name" value="Spore Coat Polysaccharide Biosynthesis Protein SpsA, Chain A"/>
    <property type="match status" value="1"/>
</dbReference>
<evidence type="ECO:0000313" key="3">
    <source>
        <dbReference type="EMBL" id="CAL5979739.1"/>
    </source>
</evidence>
<keyword evidence="4" id="KW-1185">Reference proteome</keyword>
<dbReference type="EMBL" id="CAXDID020000011">
    <property type="protein sequence ID" value="CAL5979739.1"/>
    <property type="molecule type" value="Genomic_DNA"/>
</dbReference>
<proteinExistence type="predicted"/>
<organism evidence="3 4">
    <name type="scientific">Hexamita inflata</name>
    <dbReference type="NCBI Taxonomy" id="28002"/>
    <lineage>
        <taxon>Eukaryota</taxon>
        <taxon>Metamonada</taxon>
        <taxon>Diplomonadida</taxon>
        <taxon>Hexamitidae</taxon>
        <taxon>Hexamitinae</taxon>
        <taxon>Hexamita</taxon>
    </lineage>
</organism>
<name>A0ABP1GUZ0_9EUKA</name>
<sequence>MYKQIQVFNMDSNMGPFYCRQFGVNQSNGKYILQLDADDSLRHQNVLKDLLTLTNDNPDIIHFWHQGVKINQNSIENISAWGNLNVKTANNSNMLRLLVQGQIHWLIHGKLIKRDIFVKAIYLLNDSRHLIYGDDEVLCIAIFSIATYYKGTAYVGYNFTQKEESVTGKKYSNMNNIIKVIEDYFSARDLTQRFLSERLFTIRNSITQDYETNLENLIQYNDSIAITKVCKMYEERGLQTKSKCDLYK</sequence>
<comment type="caution">
    <text evidence="3">The sequence shown here is derived from an EMBL/GenBank/DDBJ whole genome shotgun (WGS) entry which is preliminary data.</text>
</comment>
<dbReference type="SUPFAM" id="SSF53448">
    <property type="entry name" value="Nucleotide-diphospho-sugar transferases"/>
    <property type="match status" value="1"/>
</dbReference>